<feature type="transmembrane region" description="Helical" evidence="2">
    <location>
        <begin position="105"/>
        <end position="127"/>
    </location>
</feature>
<dbReference type="AlphaFoldDB" id="A0AAE1DFD6"/>
<comment type="caution">
    <text evidence="3">The sequence shown here is derived from an EMBL/GenBank/DDBJ whole genome shotgun (WGS) entry which is preliminary data.</text>
</comment>
<dbReference type="Proteomes" id="UP001283361">
    <property type="component" value="Unassembled WGS sequence"/>
</dbReference>
<name>A0AAE1DFD6_9GAST</name>
<reference evidence="3" key="1">
    <citation type="journal article" date="2023" name="G3 (Bethesda)">
        <title>A reference genome for the long-term kleptoplast-retaining sea slug Elysia crispata morphotype clarki.</title>
        <authorList>
            <person name="Eastman K.E."/>
            <person name="Pendleton A.L."/>
            <person name="Shaikh M.A."/>
            <person name="Suttiyut T."/>
            <person name="Ogas R."/>
            <person name="Tomko P."/>
            <person name="Gavelis G."/>
            <person name="Widhalm J.R."/>
            <person name="Wisecaver J.H."/>
        </authorList>
    </citation>
    <scope>NUCLEOTIDE SEQUENCE</scope>
    <source>
        <strain evidence="3">ECLA1</strain>
    </source>
</reference>
<keyword evidence="2" id="KW-1133">Transmembrane helix</keyword>
<keyword evidence="2" id="KW-0812">Transmembrane</keyword>
<feature type="region of interest" description="Disordered" evidence="1">
    <location>
        <begin position="176"/>
        <end position="195"/>
    </location>
</feature>
<accession>A0AAE1DFD6</accession>
<sequence>MCLRFDIRHRLFVVESTLRQKRVIEHTVVEHSVAVPSVSTAKSPPNHHYHNHTPCRHSSVIAVATSNGDSNSPNIGLQLRLPSITQITRLYPPIDARRTATSICYITAAASVSHGYTSLVICILFAARTQNLKRKKILFLGALNSIHSALYFPPRSLTPERKLWFEKRSRRRGSCGLRSAHAVPSRGTVGSRAAT</sequence>
<evidence type="ECO:0000256" key="2">
    <source>
        <dbReference type="SAM" id="Phobius"/>
    </source>
</evidence>
<protein>
    <submittedName>
        <fullName evidence="3">Uncharacterized protein</fullName>
    </submittedName>
</protein>
<evidence type="ECO:0000313" key="4">
    <source>
        <dbReference type="Proteomes" id="UP001283361"/>
    </source>
</evidence>
<organism evidence="3 4">
    <name type="scientific">Elysia crispata</name>
    <name type="common">lettuce slug</name>
    <dbReference type="NCBI Taxonomy" id="231223"/>
    <lineage>
        <taxon>Eukaryota</taxon>
        <taxon>Metazoa</taxon>
        <taxon>Spiralia</taxon>
        <taxon>Lophotrochozoa</taxon>
        <taxon>Mollusca</taxon>
        <taxon>Gastropoda</taxon>
        <taxon>Heterobranchia</taxon>
        <taxon>Euthyneura</taxon>
        <taxon>Panpulmonata</taxon>
        <taxon>Sacoglossa</taxon>
        <taxon>Placobranchoidea</taxon>
        <taxon>Plakobranchidae</taxon>
        <taxon>Elysia</taxon>
    </lineage>
</organism>
<evidence type="ECO:0000313" key="3">
    <source>
        <dbReference type="EMBL" id="KAK3768452.1"/>
    </source>
</evidence>
<evidence type="ECO:0000256" key="1">
    <source>
        <dbReference type="SAM" id="MobiDB-lite"/>
    </source>
</evidence>
<dbReference type="EMBL" id="JAWDGP010004058">
    <property type="protein sequence ID" value="KAK3768452.1"/>
    <property type="molecule type" value="Genomic_DNA"/>
</dbReference>
<keyword evidence="4" id="KW-1185">Reference proteome</keyword>
<keyword evidence="2" id="KW-0472">Membrane</keyword>
<gene>
    <name evidence="3" type="ORF">RRG08_053444</name>
</gene>
<proteinExistence type="predicted"/>